<gene>
    <name evidence="2" type="ORF">Q4T40_04155</name>
</gene>
<proteinExistence type="predicted"/>
<dbReference type="SUPFAM" id="SSF55469">
    <property type="entry name" value="FMN-dependent nitroreductase-like"/>
    <property type="match status" value="1"/>
</dbReference>
<dbReference type="PANTHER" id="PTHR23026:SF123">
    <property type="entry name" value="NAD(P)H NITROREDUCTASE RV3131-RELATED"/>
    <property type="match status" value="1"/>
</dbReference>
<evidence type="ECO:0000259" key="1">
    <source>
        <dbReference type="Pfam" id="PF00881"/>
    </source>
</evidence>
<evidence type="ECO:0000313" key="3">
    <source>
        <dbReference type="Proteomes" id="UP001254848"/>
    </source>
</evidence>
<dbReference type="RefSeq" id="WP_413778980.1">
    <property type="nucleotide sequence ID" value="NZ_JAUOZS010000001.1"/>
</dbReference>
<reference evidence="2 3" key="1">
    <citation type="submission" date="2023-07" db="EMBL/GenBank/DDBJ databases">
        <title>The novel representative of Negativicutes class, Anaeroselena agilis gen. nov. sp. nov.</title>
        <authorList>
            <person name="Prokofeva M.I."/>
            <person name="Elcheninov A.G."/>
            <person name="Klyukina A."/>
            <person name="Kublanov I.V."/>
            <person name="Frolov E.N."/>
            <person name="Podosokorskaya O.A."/>
        </authorList>
    </citation>
    <scope>NUCLEOTIDE SEQUENCE [LARGE SCALE GENOMIC DNA]</scope>
    <source>
        <strain evidence="2 3">4137-cl</strain>
    </source>
</reference>
<dbReference type="CDD" id="cd02150">
    <property type="entry name" value="nitroreductase"/>
    <property type="match status" value="1"/>
</dbReference>
<evidence type="ECO:0000313" key="2">
    <source>
        <dbReference type="EMBL" id="MDT8900435.1"/>
    </source>
</evidence>
<dbReference type="InterPro" id="IPR050627">
    <property type="entry name" value="Nitroreductase/BluB"/>
</dbReference>
<dbReference type="InterPro" id="IPR029479">
    <property type="entry name" value="Nitroreductase"/>
</dbReference>
<dbReference type="Proteomes" id="UP001254848">
    <property type="component" value="Unassembled WGS sequence"/>
</dbReference>
<accession>A0ABU3NUD3</accession>
<dbReference type="InterPro" id="IPR000415">
    <property type="entry name" value="Nitroreductase-like"/>
</dbReference>
<comment type="caution">
    <text evidence="2">The sequence shown here is derived from an EMBL/GenBank/DDBJ whole genome shotgun (WGS) entry which is preliminary data.</text>
</comment>
<feature type="domain" description="Nitroreductase" evidence="1">
    <location>
        <begin position="5"/>
        <end position="58"/>
    </location>
</feature>
<name>A0ABU3NUD3_9FIRM</name>
<dbReference type="Gene3D" id="3.40.109.10">
    <property type="entry name" value="NADH Oxidase"/>
    <property type="match status" value="1"/>
</dbReference>
<dbReference type="PANTHER" id="PTHR23026">
    <property type="entry name" value="NADPH NITROREDUCTASE"/>
    <property type="match status" value="1"/>
</dbReference>
<keyword evidence="3" id="KW-1185">Reference proteome</keyword>
<protein>
    <submittedName>
        <fullName evidence="2">Nitroreductase family protein</fullName>
    </submittedName>
</protein>
<feature type="domain" description="Nitroreductase" evidence="1">
    <location>
        <begin position="62"/>
        <end position="144"/>
    </location>
</feature>
<organism evidence="2 3">
    <name type="scientific">Anaeroselena agilis</name>
    <dbReference type="NCBI Taxonomy" id="3063788"/>
    <lineage>
        <taxon>Bacteria</taxon>
        <taxon>Bacillati</taxon>
        <taxon>Bacillota</taxon>
        <taxon>Negativicutes</taxon>
        <taxon>Acetonemataceae</taxon>
        <taxon>Anaeroselena</taxon>
    </lineage>
</organism>
<dbReference type="EMBL" id="JAUOZS010000001">
    <property type="protein sequence ID" value="MDT8900435.1"/>
    <property type="molecule type" value="Genomic_DNA"/>
</dbReference>
<sequence length="165" mass="18424">MESLLKRKSIRKYTSQPVADEIVRDLLHAAMSAPSAANQQPWHFVVVRDRNILASIAEVHPYAFMLNQAPLAIVVCATEELGDFKHYWVQDCAAATENILTAAVANGLGGVWLGVHPRQNVQEIKQLLKLPAAITPFSVVSIGYPDEFPEAGNRYDRSRVHYDTW</sequence>
<dbReference type="Pfam" id="PF00881">
    <property type="entry name" value="Nitroreductase"/>
    <property type="match status" value="2"/>
</dbReference>